<evidence type="ECO:0000313" key="3">
    <source>
        <dbReference type="Proteomes" id="UP001314263"/>
    </source>
</evidence>
<comment type="caution">
    <text evidence="2">The sequence shown here is derived from an EMBL/GenBank/DDBJ whole genome shotgun (WGS) entry which is preliminary data.</text>
</comment>
<protein>
    <submittedName>
        <fullName evidence="2">Uncharacterized protein</fullName>
    </submittedName>
</protein>
<gene>
    <name evidence="2" type="ORF">CVIRNUC_006777</name>
</gene>
<feature type="region of interest" description="Disordered" evidence="1">
    <location>
        <begin position="332"/>
        <end position="411"/>
    </location>
</feature>
<feature type="compositionally biased region" description="Low complexity" evidence="1">
    <location>
        <begin position="61"/>
        <end position="75"/>
    </location>
</feature>
<dbReference type="Proteomes" id="UP001314263">
    <property type="component" value="Unassembled WGS sequence"/>
</dbReference>
<feature type="compositionally biased region" description="Low complexity" evidence="1">
    <location>
        <begin position="157"/>
        <end position="180"/>
    </location>
</feature>
<proteinExistence type="predicted"/>
<name>A0AAV1I8P2_9CHLO</name>
<feature type="compositionally biased region" description="Basic and acidic residues" evidence="1">
    <location>
        <begin position="332"/>
        <end position="342"/>
    </location>
</feature>
<accession>A0AAV1I8P2</accession>
<keyword evidence="3" id="KW-1185">Reference proteome</keyword>
<feature type="compositionally biased region" description="Polar residues" evidence="1">
    <location>
        <begin position="361"/>
        <end position="373"/>
    </location>
</feature>
<organism evidence="2 3">
    <name type="scientific">Coccomyxa viridis</name>
    <dbReference type="NCBI Taxonomy" id="1274662"/>
    <lineage>
        <taxon>Eukaryota</taxon>
        <taxon>Viridiplantae</taxon>
        <taxon>Chlorophyta</taxon>
        <taxon>core chlorophytes</taxon>
        <taxon>Trebouxiophyceae</taxon>
        <taxon>Trebouxiophyceae incertae sedis</taxon>
        <taxon>Coccomyxaceae</taxon>
        <taxon>Coccomyxa</taxon>
    </lineage>
</organism>
<feature type="compositionally biased region" description="Low complexity" evidence="1">
    <location>
        <begin position="343"/>
        <end position="357"/>
    </location>
</feature>
<evidence type="ECO:0000256" key="1">
    <source>
        <dbReference type="SAM" id="MobiDB-lite"/>
    </source>
</evidence>
<feature type="region of interest" description="Disordered" evidence="1">
    <location>
        <begin position="23"/>
        <end position="197"/>
    </location>
</feature>
<feature type="compositionally biased region" description="Polar residues" evidence="1">
    <location>
        <begin position="33"/>
        <end position="42"/>
    </location>
</feature>
<evidence type="ECO:0000313" key="2">
    <source>
        <dbReference type="EMBL" id="CAK0783578.1"/>
    </source>
</evidence>
<feature type="compositionally biased region" description="Polar residues" evidence="1">
    <location>
        <begin position="384"/>
        <end position="399"/>
    </location>
</feature>
<sequence length="971" mass="102936">MADNGIFGDDDWGDSEDFFNQIDQFVLQHRQPDQVTGRQSASPRHHAGGQTASVAGGRYHTPQLQLSQPPSTPEQARAGQPHASNHRKSAPAWPAYRPSGQASAAQAELARPGVWQGPPQAAQNGYSHNTQQGRGVPVHRSQPLKHAQPQPLRHAPEQQQPQQQQQQRGGEPQSAAAWQPAQPPPVTSMPGSLLAAQLAGPEALPELRLDVTLSRLQQEKDALQRQVSEREGQAKVLRAKVEQVEREKRELQTRIAQGSQGGMAAFQAQELQRQLDIARQNLAHKDQEADEMVRRNRDRDERLKALLAEAATLSAETKRLEQQRAQLEAELAEAHRERRERGAAAGSASAAIASPARAQRKSLSPRNWQPTGSQGFGQAPGKQKPSSQTRRQHSGTAASSAPAKQPVAQGSEAVVNTARGALGNSSPRGDSAMPAWDTPSWLPIGAPWDPGASQTLWQRLSSQCAPSLASLIAPQVPPEGTRELGAWGPAMSSVSQAACSLSWGASNGLPLLLSMCRLLGACVGQLSHQEEAVLVQALPALLSVSACLLQCCLLAQTAGVASCAAADEHLLEAAGHRNSQGRIQLGSDAEVSSAQQAALDRILSRPGVLSNAGDLSTASVAQSIRSLTPDHGSSGRGLLALLLGLLQQSWPSEAARQAALRALAHLVAAVPAASREAFAPIIISGVLEGVETESLLFLELLHLLLESSAICALLEKALAAPQQGAHEAAPPEEQQAAGPLVAGDGLAGWNSAWNIFRTLNACLSLESVSHHSHNNKLAFQPDAAYEVPRAAMAILALLLGSGRPGLLLPLLSEELRGPSCVQQLVLLAGACADGWPHQQPLSSEEAARAWHERLRLAQEALTLLRGLSVQPLLKDLVLESHTSSAASTRACLTTAGAIAMWRPLRHTAGDLAGTLPLASWAHAVGASSVMHSVLGSELQGPVPTASVEDVVHLAKGMMRRVQNYAPQLMES</sequence>
<reference evidence="2 3" key="1">
    <citation type="submission" date="2023-10" db="EMBL/GenBank/DDBJ databases">
        <authorList>
            <person name="Maclean D."/>
            <person name="Macfadyen A."/>
        </authorList>
    </citation>
    <scope>NUCLEOTIDE SEQUENCE [LARGE SCALE GENOMIC DNA]</scope>
</reference>
<dbReference type="AlphaFoldDB" id="A0AAV1I8P2"/>
<feature type="compositionally biased region" description="Polar residues" evidence="1">
    <location>
        <begin position="121"/>
        <end position="133"/>
    </location>
</feature>
<dbReference type="EMBL" id="CAUYUE010000008">
    <property type="protein sequence ID" value="CAK0783578.1"/>
    <property type="molecule type" value="Genomic_DNA"/>
</dbReference>